<gene>
    <name evidence="1" type="ORF">TRICI_006273</name>
</gene>
<name>A0A642UJ03_9ASCO</name>
<dbReference type="PANTHER" id="PTHR11188:SF165">
    <property type="entry name" value="ARRESTIN (OR S-ANTIGEN), N-TERMINAL DOMAIN PROTEIN (AFU_ORTHOLOGUE AFUA_6G13380)-RELATED"/>
    <property type="match status" value="1"/>
</dbReference>
<organism evidence="1 2">
    <name type="scientific">Trichomonascus ciferrii</name>
    <dbReference type="NCBI Taxonomy" id="44093"/>
    <lineage>
        <taxon>Eukaryota</taxon>
        <taxon>Fungi</taxon>
        <taxon>Dikarya</taxon>
        <taxon>Ascomycota</taxon>
        <taxon>Saccharomycotina</taxon>
        <taxon>Dipodascomycetes</taxon>
        <taxon>Dipodascales</taxon>
        <taxon>Trichomonascaceae</taxon>
        <taxon>Trichomonascus</taxon>
        <taxon>Trichomonascus ciferrii complex</taxon>
    </lineage>
</organism>
<dbReference type="VEuPathDB" id="FungiDB:TRICI_006273"/>
<proteinExistence type="predicted"/>
<dbReference type="InterPro" id="IPR014752">
    <property type="entry name" value="Arrestin-like_C"/>
</dbReference>
<protein>
    <recommendedName>
        <fullName evidence="3">Arrestin-like N-terminal domain-containing protein</fullName>
    </recommendedName>
</protein>
<dbReference type="InterPro" id="IPR050357">
    <property type="entry name" value="Arrestin_domain-protein"/>
</dbReference>
<evidence type="ECO:0000313" key="1">
    <source>
        <dbReference type="EMBL" id="KAA8899903.1"/>
    </source>
</evidence>
<dbReference type="GO" id="GO:0070086">
    <property type="term" value="P:ubiquitin-dependent endocytosis"/>
    <property type="evidence" value="ECO:0007669"/>
    <property type="project" value="TreeGrafter"/>
</dbReference>
<dbReference type="AlphaFoldDB" id="A0A642UJ03"/>
<dbReference type="GO" id="GO:0005829">
    <property type="term" value="C:cytosol"/>
    <property type="evidence" value="ECO:0007669"/>
    <property type="project" value="TreeGrafter"/>
</dbReference>
<sequence>MGKLAAVVICEMDMNAPPGYTEQDMLPAYGIKYRARDLGPLGCRRRRQFEIVLVDNKELFNVGDVVNGRVYVRPLARDIMFEQLSIELILAESVVTGEGFVERRLTRRFSLAQFTVFGELLEGGIFRKGIEYEFPFSLTIPRTNPYNCSATNGHHTQHSLLPPSIGPPYGTEYDIPRDEDLSNLSLRLNYYVRGQINHQGNTQTTETFAPFRFIPSYPVSSYSPVDEKHTCSSHQEVSSGKFLKKKRTLGTVTLTVPQAPKILSLGQTCKLNLYLTSDLTFSITQVTYKLLSRTTVVRYRAKEIVTTSHNNALTSQQTVLEHKLDASVQATNTHFELPVLLPENHPHVVPSFSTCMSSRAYSLEVSVILRAGQIKTSVQVCLPVTLVWLI</sequence>
<dbReference type="OrthoDB" id="2283785at2759"/>
<dbReference type="PANTHER" id="PTHR11188">
    <property type="entry name" value="ARRESTIN DOMAIN CONTAINING PROTEIN"/>
    <property type="match status" value="1"/>
</dbReference>
<comment type="caution">
    <text evidence="1">The sequence shown here is derived from an EMBL/GenBank/DDBJ whole genome shotgun (WGS) entry which is preliminary data.</text>
</comment>
<dbReference type="Gene3D" id="2.60.40.640">
    <property type="match status" value="1"/>
</dbReference>
<dbReference type="EMBL" id="SWFS01000514">
    <property type="protein sequence ID" value="KAA8899903.1"/>
    <property type="molecule type" value="Genomic_DNA"/>
</dbReference>
<dbReference type="GO" id="GO:0005886">
    <property type="term" value="C:plasma membrane"/>
    <property type="evidence" value="ECO:0007669"/>
    <property type="project" value="TreeGrafter"/>
</dbReference>
<accession>A0A642UJ03</accession>
<keyword evidence="2" id="KW-1185">Reference proteome</keyword>
<reference evidence="1" key="1">
    <citation type="journal article" date="2019" name="G3 (Bethesda)">
        <title>Genome Assemblies of Two Rare Opportunistic Yeast Pathogens: Diutina rugosa (syn. Candida rugosa) and Trichomonascus ciferrii (syn. Candida ciferrii).</title>
        <authorList>
            <person name="Mixao V."/>
            <person name="Saus E."/>
            <person name="Hansen A.P."/>
            <person name="Lass-Florl C."/>
            <person name="Gabaldon T."/>
        </authorList>
    </citation>
    <scope>NUCLEOTIDE SEQUENCE</scope>
    <source>
        <strain evidence="1">CBS 4856</strain>
    </source>
</reference>
<dbReference type="GO" id="GO:0030674">
    <property type="term" value="F:protein-macromolecule adaptor activity"/>
    <property type="evidence" value="ECO:0007669"/>
    <property type="project" value="TreeGrafter"/>
</dbReference>
<evidence type="ECO:0008006" key="3">
    <source>
        <dbReference type="Google" id="ProtNLM"/>
    </source>
</evidence>
<dbReference type="Proteomes" id="UP000761534">
    <property type="component" value="Unassembled WGS sequence"/>
</dbReference>
<evidence type="ECO:0000313" key="2">
    <source>
        <dbReference type="Proteomes" id="UP000761534"/>
    </source>
</evidence>
<dbReference type="GO" id="GO:0031625">
    <property type="term" value="F:ubiquitin protein ligase binding"/>
    <property type="evidence" value="ECO:0007669"/>
    <property type="project" value="TreeGrafter"/>
</dbReference>